<dbReference type="AlphaFoldDB" id="A0A1I1NSK0"/>
<evidence type="ECO:0000259" key="2">
    <source>
        <dbReference type="Pfam" id="PF13406"/>
    </source>
</evidence>
<keyword evidence="4" id="KW-1185">Reference proteome</keyword>
<evidence type="ECO:0000259" key="1">
    <source>
        <dbReference type="Pfam" id="PF01471"/>
    </source>
</evidence>
<dbReference type="CDD" id="cd13399">
    <property type="entry name" value="Slt35-like"/>
    <property type="match status" value="1"/>
</dbReference>
<evidence type="ECO:0000313" key="4">
    <source>
        <dbReference type="Proteomes" id="UP000231644"/>
    </source>
</evidence>
<dbReference type="NCBIfam" id="TIGR02283">
    <property type="entry name" value="MltB_2"/>
    <property type="match status" value="1"/>
</dbReference>
<dbReference type="PANTHER" id="PTHR30163">
    <property type="entry name" value="MEMBRANE-BOUND LYTIC MUREIN TRANSGLYCOSYLASE B"/>
    <property type="match status" value="1"/>
</dbReference>
<dbReference type="Gene3D" id="1.10.530.10">
    <property type="match status" value="1"/>
</dbReference>
<proteinExistence type="predicted"/>
<accession>A0A1I1NSK0</accession>
<feature type="domain" description="Transglycosylase SLT" evidence="2">
    <location>
        <begin position="111"/>
        <end position="401"/>
    </location>
</feature>
<dbReference type="InterPro" id="IPR002477">
    <property type="entry name" value="Peptidoglycan-bd-like"/>
</dbReference>
<organism evidence="3 4">
    <name type="scientific">Pseudooceanicola nitratireducens</name>
    <dbReference type="NCBI Taxonomy" id="517719"/>
    <lineage>
        <taxon>Bacteria</taxon>
        <taxon>Pseudomonadati</taxon>
        <taxon>Pseudomonadota</taxon>
        <taxon>Alphaproteobacteria</taxon>
        <taxon>Rhodobacterales</taxon>
        <taxon>Paracoccaceae</taxon>
        <taxon>Pseudooceanicola</taxon>
    </lineage>
</organism>
<dbReference type="InterPro" id="IPR031304">
    <property type="entry name" value="SLT_2"/>
</dbReference>
<gene>
    <name evidence="3" type="ORF">SAMN05421762_3132</name>
</gene>
<dbReference type="InterPro" id="IPR043426">
    <property type="entry name" value="MltB-like"/>
</dbReference>
<dbReference type="STRING" id="517719.SAMN05421762_3132"/>
<protein>
    <submittedName>
        <fullName evidence="3">Lytic murein transglycosylase</fullName>
    </submittedName>
</protein>
<dbReference type="Gene3D" id="1.10.8.350">
    <property type="entry name" value="Bacterial muramidase"/>
    <property type="match status" value="1"/>
</dbReference>
<dbReference type="InterPro" id="IPR036365">
    <property type="entry name" value="PGBD-like_sf"/>
</dbReference>
<dbReference type="InterPro" id="IPR023346">
    <property type="entry name" value="Lysozyme-like_dom_sf"/>
</dbReference>
<dbReference type="FunFam" id="1.10.8.350:FF:000001">
    <property type="entry name" value="Lytic murein transglycosylase B"/>
    <property type="match status" value="1"/>
</dbReference>
<sequence length="479" mass="51688">MKHVPVKPAGAGYARLAMSMLLGVLLSVPATAAELRDRSLRPQLRPGTLVSPARSDAQVIAAMALKALSSETTAQPVRAARSAASLRPKLRPVLENVRTVAYVEASDPAGFRTWINGFRNRALAKGISGSTFDRTFAQVSYLPEVIKLDRKQSEFTKSTGDYLASAVSDTRVSTGREKAGQYGQVLRAIEGRYGVDRHIVAAIWGMETNYGGYRGKTHVPSALATLAYDGRRGSFFEAQLIATLGILQQGDTTPDRMDGSWAGAMGHTQFMPTSYESYAVDFKGDGRRDIWGEDPTDALASTAAYLNRMGWVVGQPWGIEVTLPASFNYALAGGSKKMPSDWARLGLRAADGQALRDHGAARVLLPSGARGPAFLVFKNFDVIKRYNNSDSYALGVGHLGDRISGGGPLRGSWPDGERGLKRAERQELQVLLTRAGFSTQGVDGRIGPNTVDAIRRYQQRVGLTPDGYPSVALLARLRG</sequence>
<dbReference type="InterPro" id="IPR036366">
    <property type="entry name" value="PGBDSf"/>
</dbReference>
<reference evidence="3 4" key="1">
    <citation type="submission" date="2016-10" db="EMBL/GenBank/DDBJ databases">
        <authorList>
            <person name="de Groot N.N."/>
        </authorList>
    </citation>
    <scope>NUCLEOTIDE SEQUENCE [LARGE SCALE GENOMIC DNA]</scope>
    <source>
        <strain evidence="3 4">DSM 29619</strain>
    </source>
</reference>
<dbReference type="Pfam" id="PF13406">
    <property type="entry name" value="SLT_2"/>
    <property type="match status" value="1"/>
</dbReference>
<dbReference type="GO" id="GO:0008933">
    <property type="term" value="F:peptidoglycan lytic transglycosylase activity"/>
    <property type="evidence" value="ECO:0007669"/>
    <property type="project" value="TreeGrafter"/>
</dbReference>
<dbReference type="PANTHER" id="PTHR30163:SF8">
    <property type="entry name" value="LYTIC MUREIN TRANSGLYCOSYLASE"/>
    <property type="match status" value="1"/>
</dbReference>
<evidence type="ECO:0000313" key="3">
    <source>
        <dbReference type="EMBL" id="SFD00644.1"/>
    </source>
</evidence>
<feature type="domain" description="Peptidoglycan binding-like" evidence="1">
    <location>
        <begin position="422"/>
        <end position="477"/>
    </location>
</feature>
<dbReference type="Gene3D" id="1.10.101.10">
    <property type="entry name" value="PGBD-like superfamily/PGBD"/>
    <property type="match status" value="1"/>
</dbReference>
<dbReference type="GO" id="GO:0009253">
    <property type="term" value="P:peptidoglycan catabolic process"/>
    <property type="evidence" value="ECO:0007669"/>
    <property type="project" value="TreeGrafter"/>
</dbReference>
<dbReference type="SUPFAM" id="SSF53955">
    <property type="entry name" value="Lysozyme-like"/>
    <property type="match status" value="1"/>
</dbReference>
<dbReference type="SUPFAM" id="SSF47090">
    <property type="entry name" value="PGBD-like"/>
    <property type="match status" value="1"/>
</dbReference>
<dbReference type="EMBL" id="FOLX01000001">
    <property type="protein sequence ID" value="SFD00644.1"/>
    <property type="molecule type" value="Genomic_DNA"/>
</dbReference>
<dbReference type="Proteomes" id="UP000231644">
    <property type="component" value="Unassembled WGS sequence"/>
</dbReference>
<dbReference type="InterPro" id="IPR011970">
    <property type="entry name" value="MltB_2"/>
</dbReference>
<name>A0A1I1NSK0_9RHOB</name>
<dbReference type="RefSeq" id="WP_244525622.1">
    <property type="nucleotide sequence ID" value="NZ_FNZG01000001.1"/>
</dbReference>
<dbReference type="Pfam" id="PF01471">
    <property type="entry name" value="PG_binding_1"/>
    <property type="match status" value="1"/>
</dbReference>